<evidence type="ECO:0000313" key="1">
    <source>
        <dbReference type="EMBL" id="KAJ7564825.1"/>
    </source>
</evidence>
<accession>A0ACC2EEE1</accession>
<dbReference type="EMBL" id="CM055093">
    <property type="protein sequence ID" value="KAJ7564825.1"/>
    <property type="molecule type" value="Genomic_DNA"/>
</dbReference>
<gene>
    <name evidence="1" type="ORF">O6H91_02G035200</name>
</gene>
<organism evidence="1 2">
    <name type="scientific">Diphasiastrum complanatum</name>
    <name type="common">Issler's clubmoss</name>
    <name type="synonym">Lycopodium complanatum</name>
    <dbReference type="NCBI Taxonomy" id="34168"/>
    <lineage>
        <taxon>Eukaryota</taxon>
        <taxon>Viridiplantae</taxon>
        <taxon>Streptophyta</taxon>
        <taxon>Embryophyta</taxon>
        <taxon>Tracheophyta</taxon>
        <taxon>Lycopodiopsida</taxon>
        <taxon>Lycopodiales</taxon>
        <taxon>Lycopodiaceae</taxon>
        <taxon>Lycopodioideae</taxon>
        <taxon>Diphasiastrum</taxon>
    </lineage>
</organism>
<protein>
    <submittedName>
        <fullName evidence="1">Uncharacterized protein</fullName>
    </submittedName>
</protein>
<name>A0ACC2EEE1_DIPCM</name>
<evidence type="ECO:0000313" key="2">
    <source>
        <dbReference type="Proteomes" id="UP001162992"/>
    </source>
</evidence>
<keyword evidence="2" id="KW-1185">Reference proteome</keyword>
<dbReference type="Proteomes" id="UP001162992">
    <property type="component" value="Chromosome 2"/>
</dbReference>
<sequence>MAAATILEGANHAWSGLSLEELRRGAKALVDGGLTRIPDRYILPPHQRPNYSQVLSCDNIPVIDLAGLDSGYENRAQVITDIAKACQNWGFYQVVNHGVPFAVMQKSHPTIS</sequence>
<reference evidence="2" key="1">
    <citation type="journal article" date="2024" name="Proc. Natl. Acad. Sci. U.S.A.">
        <title>Extraordinary preservation of gene collinearity over three hundred million years revealed in homosporous lycophytes.</title>
        <authorList>
            <person name="Li C."/>
            <person name="Wickell D."/>
            <person name="Kuo L.Y."/>
            <person name="Chen X."/>
            <person name="Nie B."/>
            <person name="Liao X."/>
            <person name="Peng D."/>
            <person name="Ji J."/>
            <person name="Jenkins J."/>
            <person name="Williams M."/>
            <person name="Shu S."/>
            <person name="Plott C."/>
            <person name="Barry K."/>
            <person name="Rajasekar S."/>
            <person name="Grimwood J."/>
            <person name="Han X."/>
            <person name="Sun S."/>
            <person name="Hou Z."/>
            <person name="He W."/>
            <person name="Dai G."/>
            <person name="Sun C."/>
            <person name="Schmutz J."/>
            <person name="Leebens-Mack J.H."/>
            <person name="Li F.W."/>
            <person name="Wang L."/>
        </authorList>
    </citation>
    <scope>NUCLEOTIDE SEQUENCE [LARGE SCALE GENOMIC DNA]</scope>
    <source>
        <strain evidence="2">cv. PW_Plant_1</strain>
    </source>
</reference>
<proteinExistence type="predicted"/>
<comment type="caution">
    <text evidence="1">The sequence shown here is derived from an EMBL/GenBank/DDBJ whole genome shotgun (WGS) entry which is preliminary data.</text>
</comment>